<keyword evidence="13" id="KW-1185">Reference proteome</keyword>
<dbReference type="InterPro" id="IPR000529">
    <property type="entry name" value="Ribosomal_bS6"/>
</dbReference>
<dbReference type="InterPro" id="IPR020814">
    <property type="entry name" value="Ribosomal_S6_plastid/chlpt"/>
</dbReference>
<dbReference type="GO" id="GO:0006412">
    <property type="term" value="P:translation"/>
    <property type="evidence" value="ECO:0007669"/>
    <property type="project" value="UniProtKB-UniRule"/>
</dbReference>
<evidence type="ECO:0000313" key="12">
    <source>
        <dbReference type="Proteomes" id="UP000029861"/>
    </source>
</evidence>
<dbReference type="PANTHER" id="PTHR21011">
    <property type="entry name" value="MITOCHONDRIAL 28S RIBOSOMAL PROTEIN S6"/>
    <property type="match status" value="1"/>
</dbReference>
<evidence type="ECO:0000256" key="4">
    <source>
        <dbReference type="ARBA" id="ARBA00022980"/>
    </source>
</evidence>
<dbReference type="Proteomes" id="UP000029861">
    <property type="component" value="Unassembled WGS sequence"/>
</dbReference>
<dbReference type="AlphaFoldDB" id="A0A4V6I388"/>
<dbReference type="Pfam" id="PF01250">
    <property type="entry name" value="Ribosomal_S6"/>
    <property type="match status" value="1"/>
</dbReference>
<evidence type="ECO:0000256" key="8">
    <source>
        <dbReference type="HAMAP-Rule" id="MF_00360"/>
    </source>
</evidence>
<proteinExistence type="inferred from homology"/>
<dbReference type="GO" id="GO:0070181">
    <property type="term" value="F:small ribosomal subunit rRNA binding"/>
    <property type="evidence" value="ECO:0007669"/>
    <property type="project" value="TreeGrafter"/>
</dbReference>
<dbReference type="NCBIfam" id="TIGR00166">
    <property type="entry name" value="S6"/>
    <property type="match status" value="1"/>
</dbReference>
<dbReference type="PROSITE" id="PS01048">
    <property type="entry name" value="RIBOSOMAL_S6"/>
    <property type="match status" value="1"/>
</dbReference>
<evidence type="ECO:0000256" key="1">
    <source>
        <dbReference type="ARBA" id="ARBA00009512"/>
    </source>
</evidence>
<keyword evidence="3 8" id="KW-0694">RNA-binding</keyword>
<reference evidence="11" key="2">
    <citation type="submission" date="2018-04" db="EMBL/GenBank/DDBJ databases">
        <authorList>
            <person name="Sheh A."/>
            <person name="Shen Z."/>
            <person name="Mannion A.J."/>
            <person name="Fox J.G."/>
        </authorList>
    </citation>
    <scope>NUCLEOTIDE SEQUENCE</scope>
    <source>
        <strain evidence="11">ATCC 49310</strain>
    </source>
</reference>
<feature type="compositionally biased region" description="Basic and acidic residues" evidence="9">
    <location>
        <begin position="110"/>
        <end position="134"/>
    </location>
</feature>
<evidence type="ECO:0000256" key="5">
    <source>
        <dbReference type="ARBA" id="ARBA00023274"/>
    </source>
</evidence>
<gene>
    <name evidence="8 10" type="primary">rpsF</name>
    <name evidence="11" type="ORF">LS80_002365</name>
    <name evidence="10" type="ORF">NHP164001_08050</name>
</gene>
<dbReference type="Gene3D" id="3.30.70.60">
    <property type="match status" value="1"/>
</dbReference>
<organism evidence="11 12">
    <name type="scientific">Helicobacter trogontum</name>
    <dbReference type="NCBI Taxonomy" id="50960"/>
    <lineage>
        <taxon>Bacteria</taxon>
        <taxon>Pseudomonadati</taxon>
        <taxon>Campylobacterota</taxon>
        <taxon>Epsilonproteobacteria</taxon>
        <taxon>Campylobacterales</taxon>
        <taxon>Helicobacteraceae</taxon>
        <taxon>Helicobacter</taxon>
    </lineage>
</organism>
<dbReference type="Proteomes" id="UP001562457">
    <property type="component" value="Unassembled WGS sequence"/>
</dbReference>
<evidence type="ECO:0000313" key="13">
    <source>
        <dbReference type="Proteomes" id="UP001562457"/>
    </source>
</evidence>
<name>A0A4V6I388_9HELI</name>
<evidence type="ECO:0000313" key="11">
    <source>
        <dbReference type="EMBL" id="TLD99072.1"/>
    </source>
</evidence>
<dbReference type="InterPro" id="IPR014717">
    <property type="entry name" value="Transl_elong_EF1B/ribsomal_bS6"/>
</dbReference>
<keyword evidence="4 8" id="KW-0689">Ribosomal protein</keyword>
<accession>A0A4V6I388</accession>
<reference evidence="10 13" key="3">
    <citation type="submission" date="2024-06" db="EMBL/GenBank/DDBJ databases">
        <title>Draft genome sequence of Helicobacter trogontum NHP16-4001.</title>
        <authorList>
            <person name="Rimbara E."/>
            <person name="Suzuki M."/>
        </authorList>
    </citation>
    <scope>NUCLEOTIDE SEQUENCE [LARGE SCALE GENOMIC DNA]</scope>
    <source>
        <strain evidence="10 13">NHP16-4001</strain>
    </source>
</reference>
<dbReference type="RefSeq" id="WP_034317543.1">
    <property type="nucleotide sequence ID" value="NZ_BAAFHN010000014.1"/>
</dbReference>
<keyword evidence="5 8" id="KW-0687">Ribonucleoprotein</keyword>
<protein>
    <recommendedName>
        <fullName evidence="7 8">Small ribosomal subunit protein bS6</fullName>
    </recommendedName>
</protein>
<comment type="similarity">
    <text evidence="1 8">Belongs to the bacterial ribosomal protein bS6 family.</text>
</comment>
<dbReference type="EMBL" id="BAAFHN010000014">
    <property type="protein sequence ID" value="GAB0172789.1"/>
    <property type="molecule type" value="Genomic_DNA"/>
</dbReference>
<comment type="caution">
    <text evidence="11">The sequence shown here is derived from an EMBL/GenBank/DDBJ whole genome shotgun (WGS) entry which is preliminary data.</text>
</comment>
<dbReference type="PANTHER" id="PTHR21011:SF1">
    <property type="entry name" value="SMALL RIBOSOMAL SUBUNIT PROTEIN BS6M"/>
    <property type="match status" value="1"/>
</dbReference>
<sequence length="145" mass="17119">MRHYETMFILKPTLVEEEIKAKIDFFKEVILKNGGQIETCLDMGMRNLAYQIKKNSRGYYFGIYFKADPTLIAELERLYGINEEVLRFIVIKYESKKEQEAWKTLVERAKKPEKPRTLRKDEDRAEKTQKKESVVSEDSSSQAEL</sequence>
<dbReference type="STRING" id="50960.LS81_09030"/>
<evidence type="ECO:0000256" key="3">
    <source>
        <dbReference type="ARBA" id="ARBA00022884"/>
    </source>
</evidence>
<dbReference type="CDD" id="cd00473">
    <property type="entry name" value="bS6"/>
    <property type="match status" value="1"/>
</dbReference>
<dbReference type="InterPro" id="IPR035980">
    <property type="entry name" value="Ribosomal_bS6_sf"/>
</dbReference>
<comment type="function">
    <text evidence="6 8">Binds together with bS18 to 16S ribosomal RNA.</text>
</comment>
<evidence type="ECO:0000256" key="7">
    <source>
        <dbReference type="ARBA" id="ARBA00035294"/>
    </source>
</evidence>
<evidence type="ECO:0000256" key="6">
    <source>
        <dbReference type="ARBA" id="ARBA00035104"/>
    </source>
</evidence>
<dbReference type="HAMAP" id="MF_00360">
    <property type="entry name" value="Ribosomal_bS6"/>
    <property type="match status" value="1"/>
</dbReference>
<evidence type="ECO:0000256" key="9">
    <source>
        <dbReference type="SAM" id="MobiDB-lite"/>
    </source>
</evidence>
<dbReference type="GO" id="GO:0003735">
    <property type="term" value="F:structural constituent of ribosome"/>
    <property type="evidence" value="ECO:0007669"/>
    <property type="project" value="InterPro"/>
</dbReference>
<keyword evidence="2 8" id="KW-0699">rRNA-binding</keyword>
<feature type="compositionally biased region" description="Low complexity" evidence="9">
    <location>
        <begin position="136"/>
        <end position="145"/>
    </location>
</feature>
<evidence type="ECO:0000313" key="10">
    <source>
        <dbReference type="EMBL" id="GAB0172789.1"/>
    </source>
</evidence>
<dbReference type="GO" id="GO:0022627">
    <property type="term" value="C:cytosolic small ribosomal subunit"/>
    <property type="evidence" value="ECO:0007669"/>
    <property type="project" value="TreeGrafter"/>
</dbReference>
<dbReference type="SUPFAM" id="SSF54995">
    <property type="entry name" value="Ribosomal protein S6"/>
    <property type="match status" value="1"/>
</dbReference>
<dbReference type="EMBL" id="JRPK02000005">
    <property type="protein sequence ID" value="TLD99072.1"/>
    <property type="molecule type" value="Genomic_DNA"/>
</dbReference>
<reference evidence="11 12" key="1">
    <citation type="journal article" date="2014" name="Genome Announc.">
        <title>Draft genome sequences of eight enterohepatic helicobacter species isolated from both laboratory and wild rodents.</title>
        <authorList>
            <person name="Sheh A."/>
            <person name="Shen Z."/>
            <person name="Fox J.G."/>
        </authorList>
    </citation>
    <scope>NUCLEOTIDE SEQUENCE [LARGE SCALE GENOMIC DNA]</scope>
    <source>
        <strain evidence="11 12">ATCC 49310</strain>
    </source>
</reference>
<dbReference type="InterPro" id="IPR020815">
    <property type="entry name" value="Ribosomal_bS6_CS"/>
</dbReference>
<feature type="region of interest" description="Disordered" evidence="9">
    <location>
        <begin position="110"/>
        <end position="145"/>
    </location>
</feature>
<evidence type="ECO:0000256" key="2">
    <source>
        <dbReference type="ARBA" id="ARBA00022730"/>
    </source>
</evidence>